<evidence type="ECO:0000313" key="3">
    <source>
        <dbReference type="Proteomes" id="UP000076881"/>
    </source>
</evidence>
<evidence type="ECO:0000313" key="2">
    <source>
        <dbReference type="EMBL" id="OAA78632.1"/>
    </source>
</evidence>
<dbReference type="CDD" id="cd09917">
    <property type="entry name" value="F-box_SF"/>
    <property type="match status" value="1"/>
</dbReference>
<gene>
    <name evidence="2" type="ORF">LEL_05455</name>
</gene>
<dbReference type="SMART" id="SM00256">
    <property type="entry name" value="FBOX"/>
    <property type="match status" value="1"/>
</dbReference>
<dbReference type="PROSITE" id="PS50181">
    <property type="entry name" value="FBOX"/>
    <property type="match status" value="1"/>
</dbReference>
<dbReference type="AlphaFoldDB" id="A0A162K6M0"/>
<feature type="domain" description="F-box" evidence="1">
    <location>
        <begin position="43"/>
        <end position="77"/>
    </location>
</feature>
<dbReference type="Gene3D" id="1.20.1280.50">
    <property type="match status" value="1"/>
</dbReference>
<organism evidence="2 3">
    <name type="scientific">Akanthomyces lecanii RCEF 1005</name>
    <dbReference type="NCBI Taxonomy" id="1081108"/>
    <lineage>
        <taxon>Eukaryota</taxon>
        <taxon>Fungi</taxon>
        <taxon>Dikarya</taxon>
        <taxon>Ascomycota</taxon>
        <taxon>Pezizomycotina</taxon>
        <taxon>Sordariomycetes</taxon>
        <taxon>Hypocreomycetidae</taxon>
        <taxon>Hypocreales</taxon>
        <taxon>Cordycipitaceae</taxon>
        <taxon>Akanthomyces</taxon>
        <taxon>Cordyceps confragosa</taxon>
    </lineage>
</organism>
<dbReference type="SUPFAM" id="SSF69322">
    <property type="entry name" value="Tricorn protease domain 2"/>
    <property type="match status" value="1"/>
</dbReference>
<dbReference type="Proteomes" id="UP000076881">
    <property type="component" value="Unassembled WGS sequence"/>
</dbReference>
<reference evidence="2 3" key="1">
    <citation type="journal article" date="2016" name="Genome Biol. Evol.">
        <title>Divergent and convergent evolution of fungal pathogenicity.</title>
        <authorList>
            <person name="Shang Y."/>
            <person name="Xiao G."/>
            <person name="Zheng P."/>
            <person name="Cen K."/>
            <person name="Zhan S."/>
            <person name="Wang C."/>
        </authorList>
    </citation>
    <scope>NUCLEOTIDE SEQUENCE [LARGE SCALE GENOMIC DNA]</scope>
    <source>
        <strain evidence="2 3">RCEF 1005</strain>
    </source>
</reference>
<dbReference type="OrthoDB" id="1918685at2759"/>
<dbReference type="Pfam" id="PF12937">
    <property type="entry name" value="F-box-like"/>
    <property type="match status" value="1"/>
</dbReference>
<dbReference type="EMBL" id="AZHF01000003">
    <property type="protein sequence ID" value="OAA78632.1"/>
    <property type="molecule type" value="Genomic_DNA"/>
</dbReference>
<dbReference type="SUPFAM" id="SSF81383">
    <property type="entry name" value="F-box domain"/>
    <property type="match status" value="1"/>
</dbReference>
<accession>A0A162K6M0</accession>
<name>A0A162K6M0_CORDF</name>
<keyword evidence="3" id="KW-1185">Reference proteome</keyword>
<dbReference type="STRING" id="1081108.A0A162K6M0"/>
<protein>
    <submittedName>
        <fullName evidence="2">Cyclin-like F-box</fullName>
    </submittedName>
</protein>
<comment type="caution">
    <text evidence="2">The sequence shown here is derived from an EMBL/GenBank/DDBJ whole genome shotgun (WGS) entry which is preliminary data.</text>
</comment>
<sequence>MELEGLDTRERQLAIDGFLGSLSSWDLLYLRRRMHIHETRIKLASLEDLPAEIIIYISQFLELEDLLTCANVCRSWHAAWTFGAVTASVCCRYFAGLTEKHGLPHSDGQRLFSANARLYIDKYLRCRPNAYFSSRWFVGSNEALGVDDMREDAFHQSECLDFGLDSPPMCYDDGLLAWQPEDSYVVVNDLRTLARSRCSFGASLIAGRKLHLQTLTKKLIVFSSIDLNAGSQVCRELQIWNQLRGEWRRLSLPGRFAKCYAHDSTVIAITSSGNVFYWSWGGSTVDLQATASELTAPPRGCVSCLQKVPGAVFHPTDDGVFFLSWVYKPMPLDTRIHVIVVVKYSQGKPVQRYETTVANPSRTADPSHPYSDGILRFSLRCQKMNNHGLYMLGVVQTCLHFHGSKSTLAVSQWKLLCFNVLIETFVHRDYEKCLTSPKFHRPTWDWAEWHNIQAWDDYLVVLWQPRPHVIHEPCTFSELLLATDNIACISSSQQTFNDIIRLKRFEPALTIDTFHQRRSGVANHVFMDDDFIIYAAPDSILVSTFRGARHVTIPPPMDGNPINALASLPAPRRAEPPRPVPAWDCEVYTALEAPQLYT</sequence>
<dbReference type="InterPro" id="IPR001810">
    <property type="entry name" value="F-box_dom"/>
</dbReference>
<dbReference type="InterPro" id="IPR036047">
    <property type="entry name" value="F-box-like_dom_sf"/>
</dbReference>
<proteinExistence type="predicted"/>
<evidence type="ECO:0000259" key="1">
    <source>
        <dbReference type="PROSITE" id="PS50181"/>
    </source>
</evidence>